<gene>
    <name evidence="2" type="ORF">VOF76_25775</name>
</gene>
<reference evidence="2 3" key="1">
    <citation type="submission" date="2024-01" db="EMBL/GenBank/DDBJ databases">
        <title>Comparative Genomics of Leclercia adecarboxylata Strains Isolated from Several Sources.</title>
        <authorList>
            <person name="Yescas-Zazueta V."/>
            <person name="Balbuena-Alonso M.G."/>
            <person name="Valencia D."/>
            <person name="Mendez-Pfeiffer P.A."/>
            <person name="Ballesteros-Monrreal M.G."/>
            <person name="Rocha-Gracia R.D.C."/>
            <person name="Barrios-Villa E."/>
        </authorList>
    </citation>
    <scope>NUCLEOTIDE SEQUENCE [LARGE SCALE GENOMIC DNA]</scope>
    <source>
        <strain evidence="2 3">33MEM</strain>
    </source>
</reference>
<evidence type="ECO:0000313" key="2">
    <source>
        <dbReference type="EMBL" id="MEC3939513.1"/>
    </source>
</evidence>
<dbReference type="Gene3D" id="1.10.260.140">
    <property type="match status" value="1"/>
</dbReference>
<name>A0ABU6ID37_9ENTR</name>
<dbReference type="EMBL" id="JAYMCU010000201">
    <property type="protein sequence ID" value="MEC3939513.1"/>
    <property type="molecule type" value="Genomic_DNA"/>
</dbReference>
<feature type="domain" description="DNA methylase N-terminal" evidence="1">
    <location>
        <begin position="24"/>
        <end position="80"/>
    </location>
</feature>
<dbReference type="Pfam" id="PF18284">
    <property type="entry name" value="DNA_meth_N"/>
    <property type="match status" value="1"/>
</dbReference>
<protein>
    <submittedName>
        <fullName evidence="2">DNA (Cytosine-5-)-methyltransferase</fullName>
    </submittedName>
</protein>
<evidence type="ECO:0000313" key="3">
    <source>
        <dbReference type="Proteomes" id="UP001357437"/>
    </source>
</evidence>
<dbReference type="Proteomes" id="UP001357437">
    <property type="component" value="Unassembled WGS sequence"/>
</dbReference>
<sequence length="101" mass="11214">MQENVSVMESALELAKKSTASVQALLSQLLEIYDARTLAHLLNAQGDSHWSPAILKRLVTSERAGHRLSDGEYGMLQNLLPRPPACHPHYAFRFVDLFAGI</sequence>
<proteinExistence type="predicted"/>
<comment type="caution">
    <text evidence="2">The sequence shown here is derived from an EMBL/GenBank/DDBJ whole genome shotgun (WGS) entry which is preliminary data.</text>
</comment>
<organism evidence="2 3">
    <name type="scientific">Leclercia adecarboxylata</name>
    <dbReference type="NCBI Taxonomy" id="83655"/>
    <lineage>
        <taxon>Bacteria</taxon>
        <taxon>Pseudomonadati</taxon>
        <taxon>Pseudomonadota</taxon>
        <taxon>Gammaproteobacteria</taxon>
        <taxon>Enterobacterales</taxon>
        <taxon>Enterobacteriaceae</taxon>
        <taxon>Leclercia</taxon>
    </lineage>
</organism>
<dbReference type="InterPro" id="IPR040743">
    <property type="entry name" value="DNA_meth_N"/>
</dbReference>
<accession>A0ABU6ID37</accession>
<keyword evidence="3" id="KW-1185">Reference proteome</keyword>
<evidence type="ECO:0000259" key="1">
    <source>
        <dbReference type="Pfam" id="PF18284"/>
    </source>
</evidence>
<feature type="non-terminal residue" evidence="2">
    <location>
        <position position="101"/>
    </location>
</feature>